<dbReference type="STRING" id="980251.GCA_001642875_02280"/>
<sequence>MKLSLTVIAGPDQGQTYELPAGKTLVLGRGDKADIRVNDPAVSRTHFEASNQGDGLLVADRGSRSGLFVDGSKVETANVSVGAVIQVGDTRMRVSVVGEPTMASSAPQVEEKPLPQMVGEKLGPYLLQNVIGQGASGVVFKATDEENNRIAAVKVLSPTFTSSDEQRQRFVRAMKTMLPIRSPRILRLYNAGKNGPYCWAAMEYVDGDNLADLIQRIGIEGMLDWKEVWRVAVDVAHALNTGYENKIVHRNVTPKNILRRSSDKACLLGDFMLAKALEGTLAQDVTSPGQILGELSYLAPERTRGDAEIDTRSDLYGLGATCYALLTGRPPVSGTSMVDIIKNVRDEKPDPPKNYQLSVNDLFQDLIMTLIEKDPADRVQTPAKLISELLRIGKFNNLDAKI</sequence>
<protein>
    <submittedName>
        <fullName evidence="8">Serine/threonine-protein kinase PknB</fullName>
        <ecNumber evidence="8">2.7.11.1</ecNumber>
    </submittedName>
</protein>
<dbReference type="InterPro" id="IPR017441">
    <property type="entry name" value="Protein_kinase_ATP_BS"/>
</dbReference>
<feature type="domain" description="FHA" evidence="6">
    <location>
        <begin position="25"/>
        <end position="74"/>
    </location>
</feature>
<dbReference type="Gene3D" id="3.30.200.20">
    <property type="entry name" value="Phosphorylase Kinase, domain 1"/>
    <property type="match status" value="1"/>
</dbReference>
<keyword evidence="3 8" id="KW-0418">Kinase</keyword>
<evidence type="ECO:0000256" key="1">
    <source>
        <dbReference type="ARBA" id="ARBA00022679"/>
    </source>
</evidence>
<organism evidence="8 9">
    <name type="scientific">Mariniblastus fucicola</name>
    <dbReference type="NCBI Taxonomy" id="980251"/>
    <lineage>
        <taxon>Bacteria</taxon>
        <taxon>Pseudomonadati</taxon>
        <taxon>Planctomycetota</taxon>
        <taxon>Planctomycetia</taxon>
        <taxon>Pirellulales</taxon>
        <taxon>Pirellulaceae</taxon>
        <taxon>Mariniblastus</taxon>
    </lineage>
</organism>
<dbReference type="InterPro" id="IPR011009">
    <property type="entry name" value="Kinase-like_dom_sf"/>
</dbReference>
<feature type="domain" description="Protein kinase" evidence="7">
    <location>
        <begin position="125"/>
        <end position="390"/>
    </location>
</feature>
<dbReference type="KEGG" id="mff:MFFC18_05350"/>
<reference evidence="8" key="1">
    <citation type="submission" date="2019-08" db="EMBL/GenBank/DDBJ databases">
        <title>Deep-cultivation of Planctomycetes and their phenomic and genomic characterization uncovers novel biology.</title>
        <authorList>
            <person name="Wiegand S."/>
            <person name="Jogler M."/>
            <person name="Boedeker C."/>
            <person name="Pinto D."/>
            <person name="Vollmers J."/>
            <person name="Rivas-Marin E."/>
            <person name="Kohn T."/>
            <person name="Peeters S.H."/>
            <person name="Heuer A."/>
            <person name="Rast P."/>
            <person name="Oberbeckmann S."/>
            <person name="Bunk B."/>
            <person name="Jeske O."/>
            <person name="Meyerdierks A."/>
            <person name="Storesund J.E."/>
            <person name="Kallscheuer N."/>
            <person name="Luecker S."/>
            <person name="Lage O.M."/>
            <person name="Pohl T."/>
            <person name="Merkel B.J."/>
            <person name="Hornburger P."/>
            <person name="Mueller R.-W."/>
            <person name="Bruemmer F."/>
            <person name="Labrenz M."/>
            <person name="Spormann A.M."/>
            <person name="Op den Camp H."/>
            <person name="Overmann J."/>
            <person name="Amann R."/>
            <person name="Jetten M.S.M."/>
            <person name="Mascher T."/>
            <person name="Medema M.H."/>
            <person name="Devos D.P."/>
            <person name="Kaster A.-K."/>
            <person name="Ovreas L."/>
            <person name="Rohde M."/>
            <person name="Galperin M.Y."/>
            <person name="Jogler C."/>
        </authorList>
    </citation>
    <scope>NUCLEOTIDE SEQUENCE [LARGE SCALE GENOMIC DNA]</scope>
    <source>
        <strain evidence="8">FC18</strain>
    </source>
</reference>
<evidence type="ECO:0000256" key="5">
    <source>
        <dbReference type="PROSITE-ProRule" id="PRU10141"/>
    </source>
</evidence>
<dbReference type="GO" id="GO:0004674">
    <property type="term" value="F:protein serine/threonine kinase activity"/>
    <property type="evidence" value="ECO:0007669"/>
    <property type="project" value="UniProtKB-EC"/>
</dbReference>
<dbReference type="AlphaFoldDB" id="A0A5B9P681"/>
<dbReference type="RefSeq" id="WP_075084709.1">
    <property type="nucleotide sequence ID" value="NZ_CP042912.1"/>
</dbReference>
<evidence type="ECO:0000256" key="2">
    <source>
        <dbReference type="ARBA" id="ARBA00022741"/>
    </source>
</evidence>
<keyword evidence="9" id="KW-1185">Reference proteome</keyword>
<dbReference type="Gene3D" id="1.10.510.10">
    <property type="entry name" value="Transferase(Phosphotransferase) domain 1"/>
    <property type="match status" value="1"/>
</dbReference>
<dbReference type="PROSITE" id="PS50011">
    <property type="entry name" value="PROTEIN_KINASE_DOM"/>
    <property type="match status" value="1"/>
</dbReference>
<accession>A0A5B9P681</accession>
<feature type="binding site" evidence="5">
    <location>
        <position position="154"/>
    </location>
    <ligand>
        <name>ATP</name>
        <dbReference type="ChEBI" id="CHEBI:30616"/>
    </ligand>
</feature>
<dbReference type="Gene3D" id="2.60.200.20">
    <property type="match status" value="1"/>
</dbReference>
<dbReference type="GO" id="GO:0005524">
    <property type="term" value="F:ATP binding"/>
    <property type="evidence" value="ECO:0007669"/>
    <property type="project" value="UniProtKB-UniRule"/>
</dbReference>
<evidence type="ECO:0000259" key="6">
    <source>
        <dbReference type="PROSITE" id="PS50006"/>
    </source>
</evidence>
<proteinExistence type="predicted"/>
<dbReference type="InterPro" id="IPR008984">
    <property type="entry name" value="SMAD_FHA_dom_sf"/>
</dbReference>
<dbReference type="InterPro" id="IPR000719">
    <property type="entry name" value="Prot_kinase_dom"/>
</dbReference>
<dbReference type="InterPro" id="IPR000253">
    <property type="entry name" value="FHA_dom"/>
</dbReference>
<dbReference type="CDD" id="cd14014">
    <property type="entry name" value="STKc_PknB_like"/>
    <property type="match status" value="1"/>
</dbReference>
<dbReference type="PROSITE" id="PS50006">
    <property type="entry name" value="FHA_DOMAIN"/>
    <property type="match status" value="1"/>
</dbReference>
<keyword evidence="2 5" id="KW-0547">Nucleotide-binding</keyword>
<gene>
    <name evidence="8" type="primary">pknB_5</name>
    <name evidence="8" type="ORF">MFFC18_05350</name>
</gene>
<dbReference type="PANTHER" id="PTHR43289:SF6">
    <property type="entry name" value="SERINE_THREONINE-PROTEIN KINASE NEKL-3"/>
    <property type="match status" value="1"/>
</dbReference>
<dbReference type="Pfam" id="PF00069">
    <property type="entry name" value="Pkinase"/>
    <property type="match status" value="1"/>
</dbReference>
<evidence type="ECO:0000313" key="8">
    <source>
        <dbReference type="EMBL" id="QEG20685.1"/>
    </source>
</evidence>
<dbReference type="EC" id="2.7.11.1" evidence="8"/>
<evidence type="ECO:0000259" key="7">
    <source>
        <dbReference type="PROSITE" id="PS50011"/>
    </source>
</evidence>
<dbReference type="PROSITE" id="PS00107">
    <property type="entry name" value="PROTEIN_KINASE_ATP"/>
    <property type="match status" value="1"/>
</dbReference>
<dbReference type="SUPFAM" id="SSF49879">
    <property type="entry name" value="SMAD/FHA domain"/>
    <property type="match status" value="1"/>
</dbReference>
<dbReference type="CDD" id="cd00060">
    <property type="entry name" value="FHA"/>
    <property type="match status" value="1"/>
</dbReference>
<evidence type="ECO:0000256" key="3">
    <source>
        <dbReference type="ARBA" id="ARBA00022777"/>
    </source>
</evidence>
<dbReference type="SUPFAM" id="SSF56112">
    <property type="entry name" value="Protein kinase-like (PK-like)"/>
    <property type="match status" value="1"/>
</dbReference>
<dbReference type="OrthoDB" id="6111975at2"/>
<dbReference type="SMART" id="SM00240">
    <property type="entry name" value="FHA"/>
    <property type="match status" value="1"/>
</dbReference>
<keyword evidence="4 5" id="KW-0067">ATP-binding</keyword>
<keyword evidence="1 8" id="KW-0808">Transferase</keyword>
<dbReference type="InterPro" id="IPR032030">
    <property type="entry name" value="YscD_cytoplasmic_dom"/>
</dbReference>
<dbReference type="EMBL" id="CP042912">
    <property type="protein sequence ID" value="QEG20685.1"/>
    <property type="molecule type" value="Genomic_DNA"/>
</dbReference>
<dbReference type="Proteomes" id="UP000322214">
    <property type="component" value="Chromosome"/>
</dbReference>
<dbReference type="Pfam" id="PF16697">
    <property type="entry name" value="Yop-YscD_cpl"/>
    <property type="match status" value="1"/>
</dbReference>
<dbReference type="PANTHER" id="PTHR43289">
    <property type="entry name" value="MITOGEN-ACTIVATED PROTEIN KINASE KINASE KINASE 20-RELATED"/>
    <property type="match status" value="1"/>
</dbReference>
<evidence type="ECO:0000313" key="9">
    <source>
        <dbReference type="Proteomes" id="UP000322214"/>
    </source>
</evidence>
<evidence type="ECO:0000256" key="4">
    <source>
        <dbReference type="ARBA" id="ARBA00022840"/>
    </source>
</evidence>
<name>A0A5B9P681_9BACT</name>